<dbReference type="Gene3D" id="2.130.10.10">
    <property type="entry name" value="YVTN repeat-like/Quinoprotein amine dehydrogenase"/>
    <property type="match status" value="1"/>
</dbReference>
<sequence>MRSLTLLLLLATSQVFAAEKLGRGLIAIECERGVFLSWRLLSSDPENVHFHVFRREVDFLWKPITNKPLTVTNFTDTKVERGKTYRYQVRAFVGNSEIGRSKEVAVTVTGNPKPYIAIPLQGKYRAQKVAIADLDGDGEFDFVIKQPDFNVDPYQAPGYWKPSPGTYKLEAYLSDGTFLWRYDLGWAIEMGIWYSPYVAYDVDGDGKAEVLTKAGEGDPREPTGHVMKGPEWLLMLDGLTGKEKHRVPWIPRDGYEDYNRASRNFLAIAYIDGRNPFVIVQRGTYGLIRIWALDGQLRTVWQFEATKGSPAFGQGAHCLHAADVDGDGKDELVIGSACIDDDGKLLWSTGLGHPDACVVADIDPEREGLEIFYGIEPRRQRDGICLVDARTGKIIWGWDKPTTHIHSQGMVADIDPNHVGMECFAGERDFPEQRWLLSARGEILLQGKITTLAPRAVWWDDDPQKEVLIGNRLIHWATQKELLRVEGTLVGIADVIGDWREEILTCVDGELRIYTTTIPTTRRHRCLMQDRQYRLGVAAMSMGYFCPPKLSKFDLP</sequence>
<comment type="caution">
    <text evidence="3">The sequence shown here is derived from an EMBL/GenBank/DDBJ whole genome shotgun (WGS) entry which is preliminary data.</text>
</comment>
<evidence type="ECO:0000256" key="1">
    <source>
        <dbReference type="SAM" id="SignalP"/>
    </source>
</evidence>
<gene>
    <name evidence="3" type="ORF">M2350_000335</name>
</gene>
<evidence type="ECO:0000259" key="2">
    <source>
        <dbReference type="PROSITE" id="PS50853"/>
    </source>
</evidence>
<dbReference type="Pfam" id="PF18370">
    <property type="entry name" value="RGI_lyase"/>
    <property type="match status" value="1"/>
</dbReference>
<dbReference type="SUPFAM" id="SSF69318">
    <property type="entry name" value="Integrin alpha N-terminal domain"/>
    <property type="match status" value="1"/>
</dbReference>
<dbReference type="InterPro" id="IPR034641">
    <property type="entry name" value="RGL11"/>
</dbReference>
<dbReference type="InterPro" id="IPR049366">
    <property type="entry name" value="RGL11_C"/>
</dbReference>
<name>A0ABT2ELV6_9BACT</name>
<dbReference type="InterPro" id="IPR028994">
    <property type="entry name" value="Integrin_alpha_N"/>
</dbReference>
<keyword evidence="3" id="KW-0456">Lyase</keyword>
<dbReference type="Proteomes" id="UP001204798">
    <property type="component" value="Unassembled WGS sequence"/>
</dbReference>
<accession>A0ABT2ELV6</accession>
<feature type="chain" id="PRO_5047293722" evidence="1">
    <location>
        <begin position="18"/>
        <end position="556"/>
    </location>
</feature>
<feature type="signal peptide" evidence="1">
    <location>
        <begin position="1"/>
        <end position="17"/>
    </location>
</feature>
<dbReference type="EC" id="4.2.2.23" evidence="3"/>
<keyword evidence="4" id="KW-1185">Reference proteome</keyword>
<feature type="domain" description="Fibronectin type-III" evidence="2">
    <location>
        <begin position="17"/>
        <end position="112"/>
    </location>
</feature>
<dbReference type="PANTHER" id="PTHR43118:SF1">
    <property type="entry name" value="RHAMNOGALACTURONAN LYASE (EUROFUNG)"/>
    <property type="match status" value="1"/>
</dbReference>
<dbReference type="SUPFAM" id="SSF101908">
    <property type="entry name" value="Putative isomerase YbhE"/>
    <property type="match status" value="1"/>
</dbReference>
<organism evidence="3 4">
    <name type="scientific">Candidatus Fervidibacter sacchari</name>
    <dbReference type="NCBI Taxonomy" id="1448929"/>
    <lineage>
        <taxon>Bacteria</taxon>
        <taxon>Candidatus Fervidibacterota</taxon>
        <taxon>Candidatus Fervidibacter</taxon>
    </lineage>
</organism>
<dbReference type="InterPro" id="IPR015943">
    <property type="entry name" value="WD40/YVTN_repeat-like_dom_sf"/>
</dbReference>
<dbReference type="EMBL" id="JANUCP010000001">
    <property type="protein sequence ID" value="MCS3917938.1"/>
    <property type="molecule type" value="Genomic_DNA"/>
</dbReference>
<dbReference type="Gene3D" id="2.60.40.10">
    <property type="entry name" value="Immunoglobulins"/>
    <property type="match status" value="1"/>
</dbReference>
<dbReference type="RefSeq" id="WP_259092775.1">
    <property type="nucleotide sequence ID" value="NZ_CP130454.1"/>
</dbReference>
<dbReference type="InterPro" id="IPR003961">
    <property type="entry name" value="FN3_dom"/>
</dbReference>
<dbReference type="InterPro" id="IPR013783">
    <property type="entry name" value="Ig-like_fold"/>
</dbReference>
<dbReference type="SUPFAM" id="SSF49265">
    <property type="entry name" value="Fibronectin type III"/>
    <property type="match status" value="1"/>
</dbReference>
<evidence type="ECO:0000313" key="4">
    <source>
        <dbReference type="Proteomes" id="UP001204798"/>
    </source>
</evidence>
<dbReference type="PANTHER" id="PTHR43118">
    <property type="entry name" value="RHAMNOGALACTURONAN LYASE (EUROFUNG)"/>
    <property type="match status" value="1"/>
</dbReference>
<dbReference type="Pfam" id="PF21348">
    <property type="entry name" value="RGL11_C"/>
    <property type="match status" value="1"/>
</dbReference>
<reference evidence="3 4" key="1">
    <citation type="submission" date="2022-08" db="EMBL/GenBank/DDBJ databases">
        <title>Bacterial and archaeal communities from various locations to study Microbial Dark Matter (Phase II).</title>
        <authorList>
            <person name="Stepanauskas R."/>
        </authorList>
    </citation>
    <scope>NUCLEOTIDE SEQUENCE [LARGE SCALE GENOMIC DNA]</scope>
    <source>
        <strain evidence="3 4">PD1</strain>
    </source>
</reference>
<proteinExistence type="predicted"/>
<evidence type="ECO:0000313" key="3">
    <source>
        <dbReference type="EMBL" id="MCS3917938.1"/>
    </source>
</evidence>
<dbReference type="InterPro" id="IPR036116">
    <property type="entry name" value="FN3_sf"/>
</dbReference>
<dbReference type="PROSITE" id="PS50853">
    <property type="entry name" value="FN3"/>
    <property type="match status" value="1"/>
</dbReference>
<dbReference type="InterPro" id="IPR041624">
    <property type="entry name" value="RGI_lyase"/>
</dbReference>
<dbReference type="GO" id="GO:0102210">
    <property type="term" value="F:rhamnogalacturonan endolyase activity"/>
    <property type="evidence" value="ECO:0007669"/>
    <property type="project" value="UniProtKB-EC"/>
</dbReference>
<protein>
    <submittedName>
        <fullName evidence="3">Rhamnogalacturonan endolyase</fullName>
        <ecNumber evidence="3">4.2.2.23</ecNumber>
    </submittedName>
</protein>
<keyword evidence="1" id="KW-0732">Signal</keyword>